<feature type="region of interest" description="Disordered" evidence="1">
    <location>
        <begin position="17"/>
        <end position="79"/>
    </location>
</feature>
<keyword evidence="2" id="KW-0812">Transmembrane</keyword>
<evidence type="ECO:0000256" key="1">
    <source>
        <dbReference type="SAM" id="MobiDB-lite"/>
    </source>
</evidence>
<organism evidence="3 4">
    <name type="scientific">Wickerhamomyces anomalus (strain ATCC 58044 / CBS 1984 / NCYC 433 / NRRL Y-366-8)</name>
    <name type="common">Yeast</name>
    <name type="synonym">Hansenula anomala</name>
    <dbReference type="NCBI Taxonomy" id="683960"/>
    <lineage>
        <taxon>Eukaryota</taxon>
        <taxon>Fungi</taxon>
        <taxon>Dikarya</taxon>
        <taxon>Ascomycota</taxon>
        <taxon>Saccharomycotina</taxon>
        <taxon>Saccharomycetes</taxon>
        <taxon>Phaffomycetales</taxon>
        <taxon>Wickerhamomycetaceae</taxon>
        <taxon>Wickerhamomyces</taxon>
    </lineage>
</organism>
<feature type="compositionally biased region" description="Polar residues" evidence="1">
    <location>
        <begin position="47"/>
        <end position="63"/>
    </location>
</feature>
<accession>A0A1E3P8K5</accession>
<keyword evidence="2" id="KW-1133">Transmembrane helix</keyword>
<dbReference type="Proteomes" id="UP000094112">
    <property type="component" value="Unassembled WGS sequence"/>
</dbReference>
<sequence length="246" mass="28536">MTLHSYLHSTLTTLLSPQKQSSSIPIETDYELSPDYEDSTHSISDRIISQRQKISNFSTPTRSRPNRQHTTAPSTTTTTTTIEISNDFEDDRDKIRQFINVKQTLLSLRNLEKLITDPNVNYEGFKKTYIESSMGLLNSIQDRAELQTLSTGTTDQSRDYLIRIGLVSVQIFVVLMDLFTPLFIQFTVMWRQVLNNDLVQKILNTVVELIFVLLTLVLDYLKKYQLKSKKQKRLKSHQNPTKFKRI</sequence>
<dbReference type="EMBL" id="KV454209">
    <property type="protein sequence ID" value="ODQ61282.1"/>
    <property type="molecule type" value="Genomic_DNA"/>
</dbReference>
<dbReference type="RefSeq" id="XP_019040489.1">
    <property type="nucleotide sequence ID" value="XM_019183254.1"/>
</dbReference>
<keyword evidence="2" id="KW-0472">Membrane</keyword>
<feature type="transmembrane region" description="Helical" evidence="2">
    <location>
        <begin position="166"/>
        <end position="190"/>
    </location>
</feature>
<keyword evidence="4" id="KW-1185">Reference proteome</keyword>
<dbReference type="GeneID" id="30200500"/>
<feature type="compositionally biased region" description="Acidic residues" evidence="1">
    <location>
        <begin position="28"/>
        <end position="37"/>
    </location>
</feature>
<evidence type="ECO:0000313" key="3">
    <source>
        <dbReference type="EMBL" id="ODQ61282.1"/>
    </source>
</evidence>
<reference evidence="3 4" key="1">
    <citation type="journal article" date="2016" name="Proc. Natl. Acad. Sci. U.S.A.">
        <title>Comparative genomics of biotechnologically important yeasts.</title>
        <authorList>
            <person name="Riley R."/>
            <person name="Haridas S."/>
            <person name="Wolfe K.H."/>
            <person name="Lopes M.R."/>
            <person name="Hittinger C.T."/>
            <person name="Goeker M."/>
            <person name="Salamov A.A."/>
            <person name="Wisecaver J.H."/>
            <person name="Long T.M."/>
            <person name="Calvey C.H."/>
            <person name="Aerts A.L."/>
            <person name="Barry K.W."/>
            <person name="Choi C."/>
            <person name="Clum A."/>
            <person name="Coughlan A.Y."/>
            <person name="Deshpande S."/>
            <person name="Douglass A.P."/>
            <person name="Hanson S.J."/>
            <person name="Klenk H.-P."/>
            <person name="LaButti K.M."/>
            <person name="Lapidus A."/>
            <person name="Lindquist E.A."/>
            <person name="Lipzen A.M."/>
            <person name="Meier-Kolthoff J.P."/>
            <person name="Ohm R.A."/>
            <person name="Otillar R.P."/>
            <person name="Pangilinan J.L."/>
            <person name="Peng Y."/>
            <person name="Rokas A."/>
            <person name="Rosa C.A."/>
            <person name="Scheuner C."/>
            <person name="Sibirny A.A."/>
            <person name="Slot J.C."/>
            <person name="Stielow J.B."/>
            <person name="Sun H."/>
            <person name="Kurtzman C.P."/>
            <person name="Blackwell M."/>
            <person name="Grigoriev I.V."/>
            <person name="Jeffries T.W."/>
        </authorList>
    </citation>
    <scope>NUCLEOTIDE SEQUENCE [LARGE SCALE GENOMIC DNA]</scope>
    <source>
        <strain evidence="4">ATCC 58044 / CBS 1984 / NCYC 433 / NRRL Y-366-8</strain>
    </source>
</reference>
<dbReference type="AlphaFoldDB" id="A0A1E3P8K5"/>
<name>A0A1E3P8K5_WICAA</name>
<proteinExistence type="predicted"/>
<feature type="compositionally biased region" description="Low complexity" evidence="1">
    <location>
        <begin position="70"/>
        <end position="79"/>
    </location>
</feature>
<gene>
    <name evidence="3" type="ORF">WICANDRAFT_61841</name>
</gene>
<evidence type="ECO:0000313" key="4">
    <source>
        <dbReference type="Proteomes" id="UP000094112"/>
    </source>
</evidence>
<evidence type="ECO:0000256" key="2">
    <source>
        <dbReference type="SAM" id="Phobius"/>
    </source>
</evidence>
<protein>
    <submittedName>
        <fullName evidence="3">Uncharacterized protein</fullName>
    </submittedName>
</protein>
<feature type="transmembrane region" description="Helical" evidence="2">
    <location>
        <begin position="202"/>
        <end position="221"/>
    </location>
</feature>
<dbReference type="OrthoDB" id="10590309at2759"/>